<proteinExistence type="inferred from homology"/>
<keyword evidence="4 8" id="KW-0479">Metal-binding</keyword>
<evidence type="ECO:0000256" key="5">
    <source>
        <dbReference type="ARBA" id="ARBA00022801"/>
    </source>
</evidence>
<dbReference type="PANTHER" id="PTHR33653:SF1">
    <property type="entry name" value="RIBONUCLEASE VAPC2"/>
    <property type="match status" value="1"/>
</dbReference>
<dbReference type="Pfam" id="PF01850">
    <property type="entry name" value="PIN"/>
    <property type="match status" value="1"/>
</dbReference>
<dbReference type="GO" id="GO:0016787">
    <property type="term" value="F:hydrolase activity"/>
    <property type="evidence" value="ECO:0007669"/>
    <property type="project" value="UniProtKB-KW"/>
</dbReference>
<dbReference type="HAMAP" id="MF_00265">
    <property type="entry name" value="VapC_Nob1"/>
    <property type="match status" value="1"/>
</dbReference>
<keyword evidence="2 8" id="KW-1277">Toxin-antitoxin system</keyword>
<dbReference type="AlphaFoldDB" id="A0A7W9PCZ2"/>
<evidence type="ECO:0000256" key="8">
    <source>
        <dbReference type="HAMAP-Rule" id="MF_00265"/>
    </source>
</evidence>
<comment type="caution">
    <text evidence="10">The sequence shown here is derived from an EMBL/GenBank/DDBJ whole genome shotgun (WGS) entry which is preliminary data.</text>
</comment>
<dbReference type="Proteomes" id="UP000540412">
    <property type="component" value="Unassembled WGS sequence"/>
</dbReference>
<dbReference type="InterPro" id="IPR029060">
    <property type="entry name" value="PIN-like_dom_sf"/>
</dbReference>
<dbReference type="PANTHER" id="PTHR33653">
    <property type="entry name" value="RIBONUCLEASE VAPC2"/>
    <property type="match status" value="1"/>
</dbReference>
<gene>
    <name evidence="8" type="primary">vapC</name>
    <name evidence="10" type="ORF">BJY24_002749</name>
</gene>
<protein>
    <recommendedName>
        <fullName evidence="8">Ribonuclease VapC</fullName>
        <shortName evidence="8">RNase VapC</shortName>
        <ecNumber evidence="8">3.1.-.-</ecNumber>
    </recommendedName>
    <alternativeName>
        <fullName evidence="8">Toxin VapC</fullName>
    </alternativeName>
</protein>
<evidence type="ECO:0000256" key="7">
    <source>
        <dbReference type="ARBA" id="ARBA00038093"/>
    </source>
</evidence>
<evidence type="ECO:0000256" key="3">
    <source>
        <dbReference type="ARBA" id="ARBA00022722"/>
    </source>
</evidence>
<keyword evidence="5 8" id="KW-0378">Hydrolase</keyword>
<evidence type="ECO:0000256" key="1">
    <source>
        <dbReference type="ARBA" id="ARBA00001946"/>
    </source>
</evidence>
<dbReference type="EMBL" id="JACHIT010000001">
    <property type="protein sequence ID" value="MBB5913882.1"/>
    <property type="molecule type" value="Genomic_DNA"/>
</dbReference>
<feature type="binding site" evidence="8">
    <location>
        <position position="6"/>
    </location>
    <ligand>
        <name>Mg(2+)</name>
        <dbReference type="ChEBI" id="CHEBI:18420"/>
    </ligand>
</feature>
<keyword evidence="11" id="KW-1185">Reference proteome</keyword>
<dbReference type="Gene3D" id="3.40.50.1010">
    <property type="entry name" value="5'-nuclease"/>
    <property type="match status" value="1"/>
</dbReference>
<dbReference type="GO" id="GO:0004540">
    <property type="term" value="F:RNA nuclease activity"/>
    <property type="evidence" value="ECO:0007669"/>
    <property type="project" value="InterPro"/>
</dbReference>
<evidence type="ECO:0000313" key="10">
    <source>
        <dbReference type="EMBL" id="MBB5913882.1"/>
    </source>
</evidence>
<dbReference type="GO" id="GO:0000287">
    <property type="term" value="F:magnesium ion binding"/>
    <property type="evidence" value="ECO:0007669"/>
    <property type="project" value="UniProtKB-UniRule"/>
</dbReference>
<comment type="function">
    <text evidence="8">Toxic component of a toxin-antitoxin (TA) system. An RNase.</text>
</comment>
<reference evidence="10 11" key="1">
    <citation type="submission" date="2020-08" db="EMBL/GenBank/DDBJ databases">
        <title>Sequencing the genomes of 1000 actinobacteria strains.</title>
        <authorList>
            <person name="Klenk H.-P."/>
        </authorList>
    </citation>
    <scope>NUCLEOTIDE SEQUENCE [LARGE SCALE GENOMIC DNA]</scope>
    <source>
        <strain evidence="10 11">DSM 43582</strain>
    </source>
</reference>
<keyword evidence="3 8" id="KW-0540">Nuclease</keyword>
<dbReference type="GO" id="GO:0090729">
    <property type="term" value="F:toxin activity"/>
    <property type="evidence" value="ECO:0007669"/>
    <property type="project" value="UniProtKB-KW"/>
</dbReference>
<dbReference type="InterPro" id="IPR002716">
    <property type="entry name" value="PIN_dom"/>
</dbReference>
<dbReference type="InterPro" id="IPR022907">
    <property type="entry name" value="VapC_family"/>
</dbReference>
<keyword evidence="6 8" id="KW-0460">Magnesium</keyword>
<comment type="cofactor">
    <cofactor evidence="1 8">
        <name>Mg(2+)</name>
        <dbReference type="ChEBI" id="CHEBI:18420"/>
    </cofactor>
</comment>
<dbReference type="SUPFAM" id="SSF88723">
    <property type="entry name" value="PIN domain-like"/>
    <property type="match status" value="1"/>
</dbReference>
<sequence>MIYLIDTSGLVRLLSDQKLQDAWGEAVGAHAVASCDPQRAEFLYSAPDAREFDEISEMYGDLYPDVAVPKHADRWIGVAQYRMSRAGEHRCASAVDLLIAATAAHHGLTVLHDSYDYRTLARHTADLREHNIRDVHRDIEGV</sequence>
<feature type="domain" description="PIN" evidence="9">
    <location>
        <begin position="3"/>
        <end position="118"/>
    </location>
</feature>
<accession>A0A7W9PCZ2</accession>
<name>A0A7W9PCZ2_9NOCA</name>
<dbReference type="InterPro" id="IPR050556">
    <property type="entry name" value="Type_II_TA_system_RNase"/>
</dbReference>
<dbReference type="EC" id="3.1.-.-" evidence="8"/>
<feature type="binding site" evidence="8">
    <location>
        <position position="96"/>
    </location>
    <ligand>
        <name>Mg(2+)</name>
        <dbReference type="ChEBI" id="CHEBI:18420"/>
    </ligand>
</feature>
<evidence type="ECO:0000256" key="2">
    <source>
        <dbReference type="ARBA" id="ARBA00022649"/>
    </source>
</evidence>
<keyword evidence="8" id="KW-0800">Toxin</keyword>
<dbReference type="RefSeq" id="WP_040744119.1">
    <property type="nucleotide sequence ID" value="NZ_JACHIT010000001.1"/>
</dbReference>
<evidence type="ECO:0000256" key="4">
    <source>
        <dbReference type="ARBA" id="ARBA00022723"/>
    </source>
</evidence>
<evidence type="ECO:0000259" key="9">
    <source>
        <dbReference type="Pfam" id="PF01850"/>
    </source>
</evidence>
<evidence type="ECO:0000256" key="6">
    <source>
        <dbReference type="ARBA" id="ARBA00022842"/>
    </source>
</evidence>
<comment type="similarity">
    <text evidence="7 8">Belongs to the PINc/VapC protein family.</text>
</comment>
<organism evidence="10 11">
    <name type="scientific">Nocardia transvalensis</name>
    <dbReference type="NCBI Taxonomy" id="37333"/>
    <lineage>
        <taxon>Bacteria</taxon>
        <taxon>Bacillati</taxon>
        <taxon>Actinomycetota</taxon>
        <taxon>Actinomycetes</taxon>
        <taxon>Mycobacteriales</taxon>
        <taxon>Nocardiaceae</taxon>
        <taxon>Nocardia</taxon>
    </lineage>
</organism>
<evidence type="ECO:0000313" key="11">
    <source>
        <dbReference type="Proteomes" id="UP000540412"/>
    </source>
</evidence>